<accession>A0AAE1YJ95</accession>
<dbReference type="AlphaFoldDB" id="A0AAE1YJ95"/>
<dbReference type="Proteomes" id="UP001293254">
    <property type="component" value="Unassembled WGS sequence"/>
</dbReference>
<dbReference type="EMBL" id="JACGWO010000003">
    <property type="protein sequence ID" value="KAK4431124.1"/>
    <property type="molecule type" value="Genomic_DNA"/>
</dbReference>
<keyword evidence="7" id="KW-1185">Reference proteome</keyword>
<dbReference type="Gene3D" id="3.20.20.80">
    <property type="entry name" value="Glycosidases"/>
    <property type="match status" value="1"/>
</dbReference>
<dbReference type="SUPFAM" id="SSF51445">
    <property type="entry name" value="(Trans)glycosidases"/>
    <property type="match status" value="1"/>
</dbReference>
<dbReference type="PANTHER" id="PTHR31490">
    <property type="entry name" value="GLYCOSYL HYDROLASE"/>
    <property type="match status" value="1"/>
</dbReference>
<gene>
    <name evidence="6" type="ORF">Salat_0874500</name>
</gene>
<name>A0AAE1YJ95_9LAMI</name>
<dbReference type="GO" id="GO:0000272">
    <property type="term" value="P:polysaccharide catabolic process"/>
    <property type="evidence" value="ECO:0007669"/>
    <property type="project" value="UniProtKB-KW"/>
</dbReference>
<evidence type="ECO:0000313" key="6">
    <source>
        <dbReference type="EMBL" id="KAK4431124.1"/>
    </source>
</evidence>
<dbReference type="Pfam" id="PF00331">
    <property type="entry name" value="Glyco_hydro_10"/>
    <property type="match status" value="1"/>
</dbReference>
<dbReference type="GO" id="GO:0031176">
    <property type="term" value="F:endo-1,4-beta-xylanase activity"/>
    <property type="evidence" value="ECO:0007669"/>
    <property type="project" value="UniProtKB-ARBA"/>
</dbReference>
<evidence type="ECO:0000313" key="7">
    <source>
        <dbReference type="Proteomes" id="UP001293254"/>
    </source>
</evidence>
<keyword evidence="3" id="KW-0119">Carbohydrate metabolism</keyword>
<evidence type="ECO:0000256" key="4">
    <source>
        <dbReference type="ARBA" id="ARBA00023326"/>
    </source>
</evidence>
<comment type="similarity">
    <text evidence="1">Belongs to the glycosyl hydrolase 10 (cellulase F) family.</text>
</comment>
<keyword evidence="2" id="KW-0378">Hydrolase</keyword>
<dbReference type="InterPro" id="IPR001000">
    <property type="entry name" value="GH10_dom"/>
</dbReference>
<evidence type="ECO:0000256" key="2">
    <source>
        <dbReference type="ARBA" id="ARBA00022801"/>
    </source>
</evidence>
<organism evidence="6 7">
    <name type="scientific">Sesamum alatum</name>
    <dbReference type="NCBI Taxonomy" id="300844"/>
    <lineage>
        <taxon>Eukaryota</taxon>
        <taxon>Viridiplantae</taxon>
        <taxon>Streptophyta</taxon>
        <taxon>Embryophyta</taxon>
        <taxon>Tracheophyta</taxon>
        <taxon>Spermatophyta</taxon>
        <taxon>Magnoliopsida</taxon>
        <taxon>eudicotyledons</taxon>
        <taxon>Gunneridae</taxon>
        <taxon>Pentapetalae</taxon>
        <taxon>asterids</taxon>
        <taxon>lamiids</taxon>
        <taxon>Lamiales</taxon>
        <taxon>Pedaliaceae</taxon>
        <taxon>Sesamum</taxon>
    </lineage>
</organism>
<protein>
    <submittedName>
        <fullName evidence="6">Endo-1,4-beta-xylanase 5</fullName>
    </submittedName>
</protein>
<dbReference type="PANTHER" id="PTHR31490:SF2">
    <property type="entry name" value="GLYCOSYL HYDROLASE FAMILY 10 PROTEIN"/>
    <property type="match status" value="1"/>
</dbReference>
<reference evidence="6" key="1">
    <citation type="submission" date="2020-06" db="EMBL/GenBank/DDBJ databases">
        <authorList>
            <person name="Li T."/>
            <person name="Hu X."/>
            <person name="Zhang T."/>
            <person name="Song X."/>
            <person name="Zhang H."/>
            <person name="Dai N."/>
            <person name="Sheng W."/>
            <person name="Hou X."/>
            <person name="Wei L."/>
        </authorList>
    </citation>
    <scope>NUCLEOTIDE SEQUENCE</scope>
    <source>
        <strain evidence="6">3651</strain>
        <tissue evidence="6">Leaf</tissue>
    </source>
</reference>
<evidence type="ECO:0000256" key="3">
    <source>
        <dbReference type="ARBA" id="ARBA00023277"/>
    </source>
</evidence>
<comment type="caution">
    <text evidence="6">The sequence shown here is derived from an EMBL/GenBank/DDBJ whole genome shotgun (WGS) entry which is preliminary data.</text>
</comment>
<dbReference type="InterPro" id="IPR017853">
    <property type="entry name" value="GH"/>
</dbReference>
<evidence type="ECO:0000256" key="1">
    <source>
        <dbReference type="ARBA" id="ARBA00007495"/>
    </source>
</evidence>
<sequence>MLKGGLVVNASGPVELYFESGNFLTEIWVDSISLQPFTCEEWNSHQEKSIQKVRKGKVKFRAIDEQGRPISNATISIKQIRPDFPFGCAINNFILEHPAYEKWFTSRFKYTVFENELKWTTTEPYQRGYVNYTLPDSLLRFTKSHGLTARGHTVLWGSRGGNPI</sequence>
<evidence type="ECO:0000259" key="5">
    <source>
        <dbReference type="PROSITE" id="PS51760"/>
    </source>
</evidence>
<dbReference type="InterPro" id="IPR044846">
    <property type="entry name" value="GH10"/>
</dbReference>
<reference evidence="6" key="2">
    <citation type="journal article" date="2024" name="Plant">
        <title>Genomic evolution and insights into agronomic trait innovations of Sesamum species.</title>
        <authorList>
            <person name="Miao H."/>
            <person name="Wang L."/>
            <person name="Qu L."/>
            <person name="Liu H."/>
            <person name="Sun Y."/>
            <person name="Le M."/>
            <person name="Wang Q."/>
            <person name="Wei S."/>
            <person name="Zheng Y."/>
            <person name="Lin W."/>
            <person name="Duan Y."/>
            <person name="Cao H."/>
            <person name="Xiong S."/>
            <person name="Wang X."/>
            <person name="Wei L."/>
            <person name="Li C."/>
            <person name="Ma Q."/>
            <person name="Ju M."/>
            <person name="Zhao R."/>
            <person name="Li G."/>
            <person name="Mu C."/>
            <person name="Tian Q."/>
            <person name="Mei H."/>
            <person name="Zhang T."/>
            <person name="Gao T."/>
            <person name="Zhang H."/>
        </authorList>
    </citation>
    <scope>NUCLEOTIDE SEQUENCE</scope>
    <source>
        <strain evidence="6">3651</strain>
    </source>
</reference>
<feature type="domain" description="GH10" evidence="5">
    <location>
        <begin position="71"/>
        <end position="164"/>
    </location>
</feature>
<dbReference type="PROSITE" id="PS51760">
    <property type="entry name" value="GH10_2"/>
    <property type="match status" value="1"/>
</dbReference>
<proteinExistence type="inferred from homology"/>
<keyword evidence="4" id="KW-0624">Polysaccharide degradation</keyword>